<evidence type="ECO:0000256" key="2">
    <source>
        <dbReference type="ARBA" id="ARBA00007430"/>
    </source>
</evidence>
<keyword evidence="5" id="KW-0448">Lipopolysaccharide biosynthesis</keyword>
<dbReference type="InterPro" id="IPR051203">
    <property type="entry name" value="Polysaccharide_Synthase-Rel"/>
</dbReference>
<comment type="catalytic activity">
    <reaction evidence="1">
        <text>UDP-alpha-D-glucose = UDP-alpha-D-galactose</text>
        <dbReference type="Rhea" id="RHEA:22168"/>
        <dbReference type="ChEBI" id="CHEBI:58885"/>
        <dbReference type="ChEBI" id="CHEBI:66914"/>
        <dbReference type="EC" id="5.1.3.2"/>
    </reaction>
</comment>
<dbReference type="AlphaFoldDB" id="A0A0A2GT56"/>
<dbReference type="CDD" id="cd05237">
    <property type="entry name" value="UDP_invert_4-6DH_SDR_e"/>
    <property type="match status" value="1"/>
</dbReference>
<evidence type="ECO:0000256" key="8">
    <source>
        <dbReference type="ARBA" id="ARBA00033067"/>
    </source>
</evidence>
<gene>
    <name evidence="11" type="ORF">NV36_01750</name>
</gene>
<dbReference type="PANTHER" id="PTHR43318:SF2">
    <property type="entry name" value="UDP-N-ACETYLGLUCOSAMINE 4,6-DEHYDRATASE (INVERTING)"/>
    <property type="match status" value="1"/>
</dbReference>
<evidence type="ECO:0000256" key="5">
    <source>
        <dbReference type="ARBA" id="ARBA00022985"/>
    </source>
</evidence>
<dbReference type="RefSeq" id="WP_035324737.1">
    <property type="nucleotide sequence ID" value="NZ_CP015125.1"/>
</dbReference>
<dbReference type="SUPFAM" id="SSF51735">
    <property type="entry name" value="NAD(P)-binding Rossmann-fold domains"/>
    <property type="match status" value="1"/>
</dbReference>
<dbReference type="Pfam" id="PF08485">
    <property type="entry name" value="Polysacc_syn_2C"/>
    <property type="match status" value="1"/>
</dbReference>
<evidence type="ECO:0000256" key="4">
    <source>
        <dbReference type="ARBA" id="ARBA00018569"/>
    </source>
</evidence>
<evidence type="ECO:0000259" key="9">
    <source>
        <dbReference type="Pfam" id="PF02719"/>
    </source>
</evidence>
<dbReference type="InterPro" id="IPR013692">
    <property type="entry name" value="CapD_C"/>
</dbReference>
<accession>A0A0A2GT56</accession>
<evidence type="ECO:0000256" key="6">
    <source>
        <dbReference type="ARBA" id="ARBA00023235"/>
    </source>
</evidence>
<organism evidence="11 12">
    <name type="scientific">Dokdonia donghaensis DSW-1</name>
    <dbReference type="NCBI Taxonomy" id="1300343"/>
    <lineage>
        <taxon>Bacteria</taxon>
        <taxon>Pseudomonadati</taxon>
        <taxon>Bacteroidota</taxon>
        <taxon>Flavobacteriia</taxon>
        <taxon>Flavobacteriales</taxon>
        <taxon>Flavobacteriaceae</taxon>
        <taxon>Dokdonia</taxon>
    </lineage>
</organism>
<keyword evidence="12" id="KW-1185">Reference proteome</keyword>
<evidence type="ECO:0000256" key="3">
    <source>
        <dbReference type="ARBA" id="ARBA00013189"/>
    </source>
</evidence>
<dbReference type="EMBL" id="JSAQ01000001">
    <property type="protein sequence ID" value="KGO05698.1"/>
    <property type="molecule type" value="Genomic_DNA"/>
</dbReference>
<evidence type="ECO:0000256" key="7">
    <source>
        <dbReference type="ARBA" id="ARBA00031367"/>
    </source>
</evidence>
<dbReference type="InterPro" id="IPR036291">
    <property type="entry name" value="NAD(P)-bd_dom_sf"/>
</dbReference>
<dbReference type="Pfam" id="PF02719">
    <property type="entry name" value="Polysacc_synt_2"/>
    <property type="match status" value="1"/>
</dbReference>
<protein>
    <recommendedName>
        <fullName evidence="4">UDP-glucose 4-epimerase</fullName>
        <ecNumber evidence="3">5.1.3.2</ecNumber>
    </recommendedName>
    <alternativeName>
        <fullName evidence="8">Galactowaldenase</fullName>
    </alternativeName>
    <alternativeName>
        <fullName evidence="7">UDP-galactose 4-epimerase</fullName>
    </alternativeName>
</protein>
<evidence type="ECO:0000313" key="11">
    <source>
        <dbReference type="EMBL" id="KGO05698.1"/>
    </source>
</evidence>
<dbReference type="Proteomes" id="UP000030140">
    <property type="component" value="Unassembled WGS sequence"/>
</dbReference>
<proteinExistence type="inferred from homology"/>
<feature type="domain" description="UDP-glucose 4-epimerase CapD C-terminal" evidence="10">
    <location>
        <begin position="284"/>
        <end position="330"/>
    </location>
</feature>
<comment type="caution">
    <text evidence="11">The sequence shown here is derived from an EMBL/GenBank/DDBJ whole genome shotgun (WGS) entry which is preliminary data.</text>
</comment>
<sequence>MNFSNKILLITGGTGSFGTAVLKKFLHTDHFKEIRIFSRDEKKQHDMRKAFNNPKLKFYIGDVRNADSILKAMRDVDYVFHAAALKQVPSCEFFPMEATKTNVIGTQNVIDAAETCGVNKVICLSTDKAAYPINAMGISKALMEKVAIAASRNLTNTTVCLTRYGNVMASRGSVIPLFIDQIEAGENITVTDPNMTRFLMSLDDAVELVLFAFEQGESGDLFVNKAPAGTIGDLVTAMKDIFKADNPVKVIGTRHGEKLYETLCTREEMLKAEDMGDFFRIPADNRDLNYAQFFSEGEEDISTVDDYHSHNTEQLDAAGMKLLIEKLSIIEEAVSRKQ</sequence>
<dbReference type="GO" id="GO:0003978">
    <property type="term" value="F:UDP-glucose 4-epimerase activity"/>
    <property type="evidence" value="ECO:0007669"/>
    <property type="project" value="UniProtKB-EC"/>
</dbReference>
<evidence type="ECO:0000313" key="12">
    <source>
        <dbReference type="Proteomes" id="UP000030140"/>
    </source>
</evidence>
<dbReference type="InterPro" id="IPR003869">
    <property type="entry name" value="Polysac_CapD-like"/>
</dbReference>
<reference evidence="11 12" key="1">
    <citation type="submission" date="2014-10" db="EMBL/GenBank/DDBJ databases">
        <title>Draft genome sequence of the proteorhodopsin-containing marine bacterium Dokdonia donghaensis.</title>
        <authorList>
            <person name="Gomez-Consarnau L."/>
            <person name="Gonzalez J.M."/>
            <person name="Riedel T."/>
            <person name="Jaenicke S."/>
            <person name="Wagner-Doebler I."/>
            <person name="Fuhrman J.A."/>
        </authorList>
    </citation>
    <scope>NUCLEOTIDE SEQUENCE [LARGE SCALE GENOMIC DNA]</scope>
    <source>
        <strain evidence="11 12">DSW-1</strain>
    </source>
</reference>
<keyword evidence="6" id="KW-0413">Isomerase</keyword>
<dbReference type="PANTHER" id="PTHR43318">
    <property type="entry name" value="UDP-N-ACETYLGLUCOSAMINE 4,6-DEHYDRATASE"/>
    <property type="match status" value="1"/>
</dbReference>
<comment type="similarity">
    <text evidence="2">Belongs to the polysaccharide synthase family.</text>
</comment>
<feature type="domain" description="Polysaccharide biosynthesis protein CapD-like" evidence="9">
    <location>
        <begin position="8"/>
        <end position="281"/>
    </location>
</feature>
<dbReference type="Gene3D" id="3.40.50.720">
    <property type="entry name" value="NAD(P)-binding Rossmann-like Domain"/>
    <property type="match status" value="1"/>
</dbReference>
<dbReference type="EC" id="5.1.3.2" evidence="3"/>
<evidence type="ECO:0000256" key="1">
    <source>
        <dbReference type="ARBA" id="ARBA00000083"/>
    </source>
</evidence>
<dbReference type="OrthoDB" id="9803111at2"/>
<evidence type="ECO:0000259" key="10">
    <source>
        <dbReference type="Pfam" id="PF08485"/>
    </source>
</evidence>
<dbReference type="GO" id="GO:0009103">
    <property type="term" value="P:lipopolysaccharide biosynthetic process"/>
    <property type="evidence" value="ECO:0007669"/>
    <property type="project" value="UniProtKB-KW"/>
</dbReference>
<name>A0A0A2GT56_9FLAO</name>